<evidence type="ECO:0000259" key="2">
    <source>
        <dbReference type="PROSITE" id="PS01031"/>
    </source>
</evidence>
<dbReference type="SUPFAM" id="SSF52540">
    <property type="entry name" value="P-loop containing nucleoside triphosphate hydrolases"/>
    <property type="match status" value="1"/>
</dbReference>
<feature type="domain" description="SHSP" evidence="2">
    <location>
        <begin position="367"/>
        <end position="475"/>
    </location>
</feature>
<dbReference type="InterPro" id="IPR027417">
    <property type="entry name" value="P-loop_NTPase"/>
</dbReference>
<dbReference type="CDD" id="cd00882">
    <property type="entry name" value="Ras_like_GTPase"/>
    <property type="match status" value="1"/>
</dbReference>
<organism evidence="3 5">
    <name type="scientific">Adineta steineri</name>
    <dbReference type="NCBI Taxonomy" id="433720"/>
    <lineage>
        <taxon>Eukaryota</taxon>
        <taxon>Metazoa</taxon>
        <taxon>Spiralia</taxon>
        <taxon>Gnathifera</taxon>
        <taxon>Rotifera</taxon>
        <taxon>Eurotatoria</taxon>
        <taxon>Bdelloidea</taxon>
        <taxon>Adinetida</taxon>
        <taxon>Adinetidae</taxon>
        <taxon>Adineta</taxon>
    </lineage>
</organism>
<dbReference type="Proteomes" id="UP000663844">
    <property type="component" value="Unassembled WGS sequence"/>
</dbReference>
<dbReference type="Proteomes" id="UP000663845">
    <property type="component" value="Unassembled WGS sequence"/>
</dbReference>
<dbReference type="PROSITE" id="PS01031">
    <property type="entry name" value="SHSP"/>
    <property type="match status" value="1"/>
</dbReference>
<dbReference type="InterPro" id="IPR002068">
    <property type="entry name" value="A-crystallin/Hsp20_dom"/>
</dbReference>
<dbReference type="Gene3D" id="3.40.50.300">
    <property type="entry name" value="P-loop containing nucleotide triphosphate hydrolases"/>
    <property type="match status" value="1"/>
</dbReference>
<dbReference type="SUPFAM" id="SSF49764">
    <property type="entry name" value="HSP20-like chaperones"/>
    <property type="match status" value="1"/>
</dbReference>
<dbReference type="EMBL" id="CAJOAZ010004745">
    <property type="protein sequence ID" value="CAF4073488.1"/>
    <property type="molecule type" value="Genomic_DNA"/>
</dbReference>
<dbReference type="Pfam" id="PF01926">
    <property type="entry name" value="MMR_HSR1"/>
    <property type="match status" value="1"/>
</dbReference>
<dbReference type="InterPro" id="IPR008978">
    <property type="entry name" value="HSP20-like_chaperone"/>
</dbReference>
<comment type="similarity">
    <text evidence="1">Belongs to the small heat shock protein (HSP20) family.</text>
</comment>
<proteinExistence type="inferred from homology"/>
<evidence type="ECO:0000313" key="5">
    <source>
        <dbReference type="Proteomes" id="UP000663845"/>
    </source>
</evidence>
<evidence type="ECO:0000256" key="1">
    <source>
        <dbReference type="PROSITE-ProRule" id="PRU00285"/>
    </source>
</evidence>
<sequence length="475" mass="53339">MALPNILIDAGVLVRKLIPNRFTKVSGPTLYDVVLRIDSLESLSTTGWEIMLGPRANDAQPQIPNKNDISGVVVTIIGSYNRGKTFLLNTLFNIELSSGNLVHTEGLSITAGRNDADHIVFIDTAGSDTAIIEDKLDCRKATEALLKETALNLCTFAIIVVNRLRASDQSYIRQVLTHPEVSKPSKRVYIVHNLMDVEAVEDAEKVIDTEVKSIFKAELKKFKVGMGPNATDVNYYHSTNRGKDIRHFIFAKSNTPAAAVWNQQSIIGIMNSLTVATELRRNLDIVNEAMQFINTKLPQLFATTHNQDNSVRDNSEQQLQVVKHATKPFIVLSDRKELENLDENPHELELSPTLLYDARYFLGINSMDSGKWQPNYNLYETDEEIIAIVELSGFQRSDAHVCIIEEAIVIEGWRTDLKQSIPNAITDCSNIPFDHFKLQIPLKCKIDCAKTKMECDNGFYKIACPKKKYTTVLLE</sequence>
<accession>A0A815KEG0</accession>
<dbReference type="InterPro" id="IPR006073">
    <property type="entry name" value="GTP-bd"/>
</dbReference>
<dbReference type="GO" id="GO:0005525">
    <property type="term" value="F:GTP binding"/>
    <property type="evidence" value="ECO:0007669"/>
    <property type="project" value="InterPro"/>
</dbReference>
<dbReference type="PANTHER" id="PTHR34726:SF3">
    <property type="entry name" value="GUANYLATE-BINDING PROTEIN N-TERMINAL DOMAIN-CONTAINING PROTEIN-RELATED"/>
    <property type="match status" value="1"/>
</dbReference>
<dbReference type="AlphaFoldDB" id="A0A815KEG0"/>
<dbReference type="PANTHER" id="PTHR34726">
    <property type="entry name" value="GBP DOMAIN-CONTAINING PROTEIN"/>
    <property type="match status" value="1"/>
</dbReference>
<dbReference type="EMBL" id="CAJNOG010000982">
    <property type="protein sequence ID" value="CAF1392210.1"/>
    <property type="molecule type" value="Genomic_DNA"/>
</dbReference>
<comment type="caution">
    <text evidence="3">The sequence shown here is derived from an EMBL/GenBank/DDBJ whole genome shotgun (WGS) entry which is preliminary data.</text>
</comment>
<reference evidence="3" key="1">
    <citation type="submission" date="2021-02" db="EMBL/GenBank/DDBJ databases">
        <authorList>
            <person name="Nowell W R."/>
        </authorList>
    </citation>
    <scope>NUCLEOTIDE SEQUENCE</scope>
</reference>
<dbReference type="CDD" id="cd06464">
    <property type="entry name" value="ACD_sHsps-like"/>
    <property type="match status" value="1"/>
</dbReference>
<name>A0A815KEG0_9BILA</name>
<protein>
    <recommendedName>
        <fullName evidence="2">SHSP domain-containing protein</fullName>
    </recommendedName>
</protein>
<gene>
    <name evidence="3" type="ORF">JYZ213_LOCUS37274</name>
    <name evidence="4" type="ORF">OXD698_LOCUS33856</name>
</gene>
<evidence type="ECO:0000313" key="3">
    <source>
        <dbReference type="EMBL" id="CAF1392210.1"/>
    </source>
</evidence>
<dbReference type="Gene3D" id="2.60.40.790">
    <property type="match status" value="1"/>
</dbReference>
<evidence type="ECO:0000313" key="4">
    <source>
        <dbReference type="EMBL" id="CAF4073488.1"/>
    </source>
</evidence>